<dbReference type="HOGENOM" id="CLU_3084275_0_0_6"/>
<gene>
    <name evidence="1" type="ordered locus">RIEPE_0294</name>
</gene>
<protein>
    <submittedName>
        <fullName evidence="1">Uncharacterized protein</fullName>
    </submittedName>
</protein>
<accession>D4G889</accession>
<organism evidence="1 2">
    <name type="scientific">Riesia pediculicola (strain USDA)</name>
    <dbReference type="NCBI Taxonomy" id="515618"/>
    <lineage>
        <taxon>Bacteria</taxon>
        <taxon>Pseudomonadati</taxon>
        <taxon>Pseudomonadota</taxon>
        <taxon>Gammaproteobacteria</taxon>
        <taxon>Enterobacterales</taxon>
        <taxon>Enterobacteriaceae</taxon>
        <taxon>Candidatus Riesia</taxon>
    </lineage>
</organism>
<dbReference type="STRING" id="515618.RIEPE_0294"/>
<dbReference type="KEGG" id="rip:RIEPE_0294"/>
<proteinExistence type="predicted"/>
<evidence type="ECO:0000313" key="2">
    <source>
        <dbReference type="Proteomes" id="UP000001700"/>
    </source>
</evidence>
<dbReference type="AlphaFoldDB" id="D4G889"/>
<dbReference type="Proteomes" id="UP000001700">
    <property type="component" value="Chromosome"/>
</dbReference>
<keyword evidence="2" id="KW-1185">Reference proteome</keyword>
<name>D4G889_RIEPU</name>
<dbReference type="EMBL" id="CP001085">
    <property type="protein sequence ID" value="ADD79905.1"/>
    <property type="molecule type" value="Genomic_DNA"/>
</dbReference>
<sequence length="52" mass="6322">MKSYRAIFLKSYEIFLEKVIFLKIGSDLIFIQISNSIKNYKNDRFFRNNKLN</sequence>
<evidence type="ECO:0000313" key="1">
    <source>
        <dbReference type="EMBL" id="ADD79905.1"/>
    </source>
</evidence>
<reference evidence="1" key="1">
    <citation type="submission" date="2008-05" db="EMBL/GenBank/DDBJ databases">
        <title>Genome sequence of Riesia pediculicola USDA.</title>
        <authorList>
            <person name="Kirkness E.F."/>
        </authorList>
    </citation>
    <scope>NUCLEOTIDE SEQUENCE [LARGE SCALE GENOMIC DNA]</scope>
    <source>
        <strain evidence="1">USDA</strain>
    </source>
</reference>